<keyword evidence="3" id="KW-0732">Signal</keyword>
<evidence type="ECO:0000256" key="6">
    <source>
        <dbReference type="SAM" id="Phobius"/>
    </source>
</evidence>
<reference evidence="7" key="2">
    <citation type="submission" date="2021-04" db="EMBL/GenBank/DDBJ databases">
        <authorList>
            <person name="Gilroy R."/>
        </authorList>
    </citation>
    <scope>NUCLEOTIDE SEQUENCE</scope>
    <source>
        <strain evidence="7">9264</strain>
    </source>
</reference>
<keyword evidence="4 6" id="KW-0472">Membrane</keyword>
<dbReference type="PANTHER" id="PTHR38776:SF1">
    <property type="entry name" value="MLTA-INTERACTING PROTEIN-RELATED"/>
    <property type="match status" value="1"/>
</dbReference>
<protein>
    <submittedName>
        <fullName evidence="7">MipA/OmpV family protein</fullName>
    </submittedName>
</protein>
<keyword evidence="6" id="KW-1133">Transmembrane helix</keyword>
<comment type="similarity">
    <text evidence="2">Belongs to the MipA/OmpV family.</text>
</comment>
<dbReference type="EMBL" id="DWUQ01000163">
    <property type="protein sequence ID" value="HJD44928.1"/>
    <property type="molecule type" value="Genomic_DNA"/>
</dbReference>
<evidence type="ECO:0000256" key="5">
    <source>
        <dbReference type="ARBA" id="ARBA00023237"/>
    </source>
</evidence>
<dbReference type="AlphaFoldDB" id="A0A9D2U9N8"/>
<sequence length="262" mass="28173">EEKTMHSIVARLGVVASCIVVAGMWTLPAVAQDPHTTIGVGAGILPKYEGSKKYTARPYPTVHYRSGNFFIAPKAEMPSIGLQTQLTPGWTVGVFGGYQWGRKASDDPHLYGTKRIHDHLNAGVFTQYAVEDFTLSATYYHSLRSGYGSGLQLGGAYKVWQEGLSAVRIGGNLSFMDKDAMRRHFGVTAGESAASGGRLSAFHPSGGLKSVTVYSAYSYQLSESWNVNAAIGLKNLTGDARKSPLTERETSVYGSVGVGYSF</sequence>
<evidence type="ECO:0000256" key="1">
    <source>
        <dbReference type="ARBA" id="ARBA00004442"/>
    </source>
</evidence>
<dbReference type="Pfam" id="PF06629">
    <property type="entry name" value="MipA"/>
    <property type="match status" value="1"/>
</dbReference>
<dbReference type="GO" id="GO:0009279">
    <property type="term" value="C:cell outer membrane"/>
    <property type="evidence" value="ECO:0007669"/>
    <property type="project" value="UniProtKB-SubCell"/>
</dbReference>
<name>A0A9D2U9N8_9BURK</name>
<proteinExistence type="inferred from homology"/>
<evidence type="ECO:0000256" key="2">
    <source>
        <dbReference type="ARBA" id="ARBA00005722"/>
    </source>
</evidence>
<evidence type="ECO:0000313" key="8">
    <source>
        <dbReference type="Proteomes" id="UP000823889"/>
    </source>
</evidence>
<dbReference type="InterPro" id="IPR010583">
    <property type="entry name" value="MipA"/>
</dbReference>
<dbReference type="PANTHER" id="PTHR38776">
    <property type="entry name" value="MLTA-INTERACTING PROTEIN-RELATED"/>
    <property type="match status" value="1"/>
</dbReference>
<reference evidence="7" key="1">
    <citation type="journal article" date="2021" name="PeerJ">
        <title>Extensive microbial diversity within the chicken gut microbiome revealed by metagenomics and culture.</title>
        <authorList>
            <person name="Gilroy R."/>
            <person name="Ravi A."/>
            <person name="Getino M."/>
            <person name="Pursley I."/>
            <person name="Horton D.L."/>
            <person name="Alikhan N.F."/>
            <person name="Baker D."/>
            <person name="Gharbi K."/>
            <person name="Hall N."/>
            <person name="Watson M."/>
            <person name="Adriaenssens E.M."/>
            <person name="Foster-Nyarko E."/>
            <person name="Jarju S."/>
            <person name="Secka A."/>
            <person name="Antonio M."/>
            <person name="Oren A."/>
            <person name="Chaudhuri R.R."/>
            <person name="La Ragione R."/>
            <person name="Hildebrand F."/>
            <person name="Pallen M.J."/>
        </authorList>
    </citation>
    <scope>NUCLEOTIDE SEQUENCE</scope>
    <source>
        <strain evidence="7">9264</strain>
    </source>
</reference>
<keyword evidence="5" id="KW-0998">Cell outer membrane</keyword>
<keyword evidence="6" id="KW-0812">Transmembrane</keyword>
<evidence type="ECO:0000256" key="3">
    <source>
        <dbReference type="ARBA" id="ARBA00022729"/>
    </source>
</evidence>
<dbReference type="Proteomes" id="UP000823889">
    <property type="component" value="Unassembled WGS sequence"/>
</dbReference>
<feature type="transmembrane region" description="Helical" evidence="6">
    <location>
        <begin position="12"/>
        <end position="31"/>
    </location>
</feature>
<gene>
    <name evidence="7" type="ORF">H9906_07875</name>
</gene>
<feature type="non-terminal residue" evidence="7">
    <location>
        <position position="1"/>
    </location>
</feature>
<comment type="caution">
    <text evidence="7">The sequence shown here is derived from an EMBL/GenBank/DDBJ whole genome shotgun (WGS) entry which is preliminary data.</text>
</comment>
<evidence type="ECO:0000313" key="7">
    <source>
        <dbReference type="EMBL" id="HJD44928.1"/>
    </source>
</evidence>
<comment type="subcellular location">
    <subcellularLocation>
        <location evidence="1">Cell outer membrane</location>
    </subcellularLocation>
</comment>
<evidence type="ECO:0000256" key="4">
    <source>
        <dbReference type="ARBA" id="ARBA00023136"/>
    </source>
</evidence>
<accession>A0A9D2U9N8</accession>
<organism evidence="7 8">
    <name type="scientific">Candidatus Paenalcaligenes intestinipullorum</name>
    <dbReference type="NCBI Taxonomy" id="2838718"/>
    <lineage>
        <taxon>Bacteria</taxon>
        <taxon>Pseudomonadati</taxon>
        <taxon>Pseudomonadota</taxon>
        <taxon>Betaproteobacteria</taxon>
        <taxon>Burkholderiales</taxon>
        <taxon>Alcaligenaceae</taxon>
        <taxon>Paenalcaligenes</taxon>
    </lineage>
</organism>